<organism evidence="1">
    <name type="scientific">Schizaphis graminum</name>
    <name type="common">Green bug aphid</name>
    <dbReference type="NCBI Taxonomy" id="13262"/>
    <lineage>
        <taxon>Eukaryota</taxon>
        <taxon>Metazoa</taxon>
        <taxon>Ecdysozoa</taxon>
        <taxon>Arthropoda</taxon>
        <taxon>Hexapoda</taxon>
        <taxon>Insecta</taxon>
        <taxon>Pterygota</taxon>
        <taxon>Neoptera</taxon>
        <taxon>Paraneoptera</taxon>
        <taxon>Hemiptera</taxon>
        <taxon>Sternorrhyncha</taxon>
        <taxon>Aphidomorpha</taxon>
        <taxon>Aphidoidea</taxon>
        <taxon>Aphididae</taxon>
        <taxon>Aphidini</taxon>
        <taxon>Schizaphis</taxon>
    </lineage>
</organism>
<reference evidence="1" key="1">
    <citation type="submission" date="2018-04" db="EMBL/GenBank/DDBJ databases">
        <title>Transcriptome of Schizaphis graminum biotype I.</title>
        <authorList>
            <person name="Scully E.D."/>
            <person name="Geib S.M."/>
            <person name="Palmer N.A."/>
            <person name="Koch K."/>
            <person name="Bradshaw J."/>
            <person name="Heng-Moss T."/>
            <person name="Sarath G."/>
        </authorList>
    </citation>
    <scope>NUCLEOTIDE SEQUENCE</scope>
</reference>
<gene>
    <name evidence="1" type="ORF">g.134419</name>
</gene>
<sequence length="143" mass="15764">MFVLSKTVISVLAFTVILNVFYFDPTYSAESNLTHFSSCGDCMDSQCHTNMLLACIVLPDNSTFTCLQCNSNVENGDSQFYCKSDCEAECSNKAACTCDGSCYVCALKTDPKTLKCAMTTYLVGNYSFDDDDCTFLPYVSTRC</sequence>
<dbReference type="EMBL" id="GGMR01004394">
    <property type="protein sequence ID" value="MBY17013.1"/>
    <property type="molecule type" value="Transcribed_RNA"/>
</dbReference>
<accession>A0A2S2NIJ0</accession>
<evidence type="ECO:0000313" key="1">
    <source>
        <dbReference type="EMBL" id="MBY17013.1"/>
    </source>
</evidence>
<proteinExistence type="predicted"/>
<name>A0A2S2NIJ0_SCHGA</name>
<protein>
    <submittedName>
        <fullName evidence="1">Uncharacterized protein</fullName>
    </submittedName>
</protein>
<dbReference type="AlphaFoldDB" id="A0A2S2NIJ0"/>